<reference evidence="1 2" key="1">
    <citation type="submission" date="2013-09" db="EMBL/GenBank/DDBJ databases">
        <authorList>
            <person name="Zeng Z."/>
            <person name="Chen C."/>
        </authorList>
    </citation>
    <scope>NUCLEOTIDE SEQUENCE [LARGE SCALE GENOMIC DNA]</scope>
    <source>
        <strain evidence="1 2">WB 4.1-42</strain>
    </source>
</reference>
<evidence type="ECO:0008006" key="3">
    <source>
        <dbReference type="Google" id="ProtNLM"/>
    </source>
</evidence>
<dbReference type="Proteomes" id="UP000030111">
    <property type="component" value="Unassembled WGS sequence"/>
</dbReference>
<evidence type="ECO:0000313" key="2">
    <source>
        <dbReference type="Proteomes" id="UP000030111"/>
    </source>
</evidence>
<dbReference type="AlphaFoldDB" id="A0A0A2MNT1"/>
<keyword evidence="2" id="KW-1185">Reference proteome</keyword>
<gene>
    <name evidence="1" type="ORF">Q766_07735</name>
</gene>
<evidence type="ECO:0000313" key="1">
    <source>
        <dbReference type="EMBL" id="KGO93191.1"/>
    </source>
</evidence>
<name>A0A0A2MNT1_9FLAO</name>
<protein>
    <recommendedName>
        <fullName evidence="3">Lipoprotein</fullName>
    </recommendedName>
</protein>
<comment type="caution">
    <text evidence="1">The sequence shown here is derived from an EMBL/GenBank/DDBJ whole genome shotgun (WGS) entry which is preliminary data.</text>
</comment>
<accession>A0A0A2MNT1</accession>
<dbReference type="EMBL" id="JRLY01000005">
    <property type="protein sequence ID" value="KGO93191.1"/>
    <property type="molecule type" value="Genomic_DNA"/>
</dbReference>
<sequence>MKIKITYLITITSLILFSCGSKEEEKGIKKEVTEAKKEGNYISKKWKSTKEIFVESDSIISARKASYFANQRKKYPEYFSVQKWFESNPKQLLNLKGDYYKMLKGAVLDEGTIIHKDLTSKSEFGTYKYLFVTEKAYFIYDLSYEDNKIEYKSVRRIQKGFGKEPMHDLIFDKHLDLEKEVFQGEVKQDLFTKNGHLFFEYEKKVNGNSVTNTIDLGTERKF</sequence>
<dbReference type="STRING" id="1121898.GCA_000422725_01906"/>
<proteinExistence type="predicted"/>
<dbReference type="PROSITE" id="PS51257">
    <property type="entry name" value="PROKAR_LIPOPROTEIN"/>
    <property type="match status" value="1"/>
</dbReference>
<organism evidence="1 2">
    <name type="scientific">Flavobacterium subsaxonicum WB 4.1-42 = DSM 21790</name>
    <dbReference type="NCBI Taxonomy" id="1121898"/>
    <lineage>
        <taxon>Bacteria</taxon>
        <taxon>Pseudomonadati</taxon>
        <taxon>Bacteroidota</taxon>
        <taxon>Flavobacteriia</taxon>
        <taxon>Flavobacteriales</taxon>
        <taxon>Flavobacteriaceae</taxon>
        <taxon>Flavobacterium</taxon>
    </lineage>
</organism>
<dbReference type="RefSeq" id="WP_026990735.1">
    <property type="nucleotide sequence ID" value="NZ_AUGP01000018.1"/>
</dbReference>
<dbReference type="eggNOG" id="ENOG5033ZKZ">
    <property type="taxonomic scope" value="Bacteria"/>
</dbReference>
<dbReference type="OrthoDB" id="1445902at2"/>